<gene>
    <name evidence="6" type="primary">WHI3</name>
    <name evidence="6" type="ORF">SCY_4601</name>
</gene>
<reference evidence="6 7" key="1">
    <citation type="journal article" date="2007" name="Proc. Natl. Acad. Sci. U.S.A.">
        <title>Genome sequencing and comparative analysis of Saccharomyces cerevisiae strain YJM789.</title>
        <authorList>
            <person name="Wei W."/>
            <person name="McCusker J.H."/>
            <person name="Hyman R.W."/>
            <person name="Jones T."/>
            <person name="Ning Y."/>
            <person name="Cao Z."/>
            <person name="Gu Z."/>
            <person name="Bruno D."/>
            <person name="Miranda M."/>
            <person name="Nguyen M."/>
            <person name="Wilhelmy J."/>
            <person name="Komp C."/>
            <person name="Tamse R."/>
            <person name="Wang X."/>
            <person name="Jia P."/>
            <person name="Luedi P."/>
            <person name="Oefner P.J."/>
            <person name="David L."/>
            <person name="Dietrich F.S."/>
            <person name="Li Y."/>
            <person name="Davis R.W."/>
            <person name="Steinmetz L.M."/>
        </authorList>
    </citation>
    <scope>NUCLEOTIDE SEQUENCE [LARGE SCALE GENOMIC DNA]</scope>
    <source>
        <strain evidence="6 7">YJM789</strain>
    </source>
</reference>
<dbReference type="PANTHER" id="PTHR10501">
    <property type="entry name" value="U1 SMALL NUCLEAR RIBONUCLEOPROTEIN A/U2 SMALL NUCLEAR RIBONUCLEOPROTEIN B"/>
    <property type="match status" value="1"/>
</dbReference>
<dbReference type="Pfam" id="PF00076">
    <property type="entry name" value="RRM_1"/>
    <property type="match status" value="1"/>
</dbReference>
<keyword evidence="2 3" id="KW-0694">RNA-binding</keyword>
<dbReference type="FunFam" id="3.30.70.330:FF:000089">
    <property type="entry name" value="RNA binding protein"/>
    <property type="match status" value="1"/>
</dbReference>
<evidence type="ECO:0000313" key="7">
    <source>
        <dbReference type="Proteomes" id="UP000007060"/>
    </source>
</evidence>
<keyword evidence="1" id="KW-0597">Phosphoprotein</keyword>
<sequence length="661" mass="71279">MQSSVYFDQTGSFASSSDNVVSSTTNTHNISPSHRSSLNLNTTSHPHEASGRGSASGELYLNDTNSPLAISSMLNTLALGSMPQDIASSNISNHDNNIKGSYSLKLSNVAKDITLRECYAIFALAEGVKSIELQKKNSSSSITSASLEDENDIFIIARFELLNLAINYAVILNSKNELFGPSFPNKTTVEIIDDTTKNLVSFPSSAIFNDTSRLNKSNSGMKRPSLLSQRSRFSFSDPFSNDSPLSQQQSQQQQQQPQQPQQHSTQKHSPQQCNQQQVNSLIPLSSQGQVIGLHSNHSHQDLSVESTIQTSDIGKSFLLRDNTEINEKIWGTSGIPSSINGYMSTPQPSTPTLEWGNTSASQHGSSFFLPSAASTAIAPTNSNTSANANASSNNGASNNGANQALSASSQQPMMQIGNTINTSLTSSNSLPPYGLMSSQSQHISNMVNTSDMNITPQKQNRFMQQPQPEHMYPVNQSNTPQKVPPARLSSSRNSHKNNSTTSLSSNITGSASISQADLSLLARIPPPANPADQNPPCNTLYVGNLPSDATEQELRQLFSGQEGFRRLSFRNKNTTSNGHSHGPMCFVEFDDVSFATRALAELYGRQLPRSTVSSKGGIRLSFSKNPLGVRGPNSRRGGSGNPNPNVNMLSSYNSNVGHIKN</sequence>
<comment type="caution">
    <text evidence="6">The sequence shown here is derived from an EMBL/GenBank/DDBJ whole genome shotgun (WGS) entry which is preliminary data.</text>
</comment>
<feature type="region of interest" description="Disordered" evidence="4">
    <location>
        <begin position="383"/>
        <end position="410"/>
    </location>
</feature>
<dbReference type="CDD" id="cd12245">
    <property type="entry name" value="RRM_scw1_like"/>
    <property type="match status" value="1"/>
</dbReference>
<dbReference type="GO" id="GO:0061157">
    <property type="term" value="P:mRNA destabilization"/>
    <property type="evidence" value="ECO:0007669"/>
    <property type="project" value="UniProtKB-ARBA"/>
</dbReference>
<evidence type="ECO:0000259" key="5">
    <source>
        <dbReference type="PROSITE" id="PS50102"/>
    </source>
</evidence>
<dbReference type="Proteomes" id="UP000007060">
    <property type="component" value="Unassembled WGS sequence"/>
</dbReference>
<feature type="compositionally biased region" description="Low complexity" evidence="4">
    <location>
        <begin position="628"/>
        <end position="647"/>
    </location>
</feature>
<evidence type="ECO:0000256" key="4">
    <source>
        <dbReference type="SAM" id="MobiDB-lite"/>
    </source>
</evidence>
<feature type="region of interest" description="Disordered" evidence="4">
    <location>
        <begin position="469"/>
        <end position="508"/>
    </location>
</feature>
<name>A6ZRP0_YEAS7</name>
<evidence type="ECO:0000313" key="6">
    <source>
        <dbReference type="EMBL" id="EDN62622.1"/>
    </source>
</evidence>
<feature type="compositionally biased region" description="Low complexity" evidence="4">
    <location>
        <begin position="14"/>
        <end position="31"/>
    </location>
</feature>
<dbReference type="OrthoDB" id="431169at2759"/>
<feature type="region of interest" description="Disordered" evidence="4">
    <location>
        <begin position="237"/>
        <end position="276"/>
    </location>
</feature>
<accession>A6ZRP0</accession>
<evidence type="ECO:0000256" key="3">
    <source>
        <dbReference type="PROSITE-ProRule" id="PRU00176"/>
    </source>
</evidence>
<feature type="domain" description="RRM" evidence="5">
    <location>
        <begin position="538"/>
        <end position="625"/>
    </location>
</feature>
<feature type="compositionally biased region" description="Low complexity" evidence="4">
    <location>
        <begin position="383"/>
        <end position="409"/>
    </location>
</feature>
<dbReference type="SUPFAM" id="SSF54928">
    <property type="entry name" value="RNA-binding domain, RBD"/>
    <property type="match status" value="1"/>
</dbReference>
<dbReference type="HOGENOM" id="CLU_018359_0_0_1"/>
<dbReference type="InterPro" id="IPR012677">
    <property type="entry name" value="Nucleotide-bd_a/b_plait_sf"/>
</dbReference>
<feature type="compositionally biased region" description="Low complexity" evidence="4">
    <location>
        <begin position="496"/>
        <end position="508"/>
    </location>
</feature>
<evidence type="ECO:0000256" key="2">
    <source>
        <dbReference type="ARBA" id="ARBA00022884"/>
    </source>
</evidence>
<evidence type="ECO:0000256" key="1">
    <source>
        <dbReference type="ARBA" id="ARBA00022553"/>
    </source>
</evidence>
<dbReference type="EMBL" id="AAFW02000067">
    <property type="protein sequence ID" value="EDN62622.1"/>
    <property type="molecule type" value="Genomic_DNA"/>
</dbReference>
<dbReference type="AlphaFoldDB" id="A6ZRP0"/>
<feature type="compositionally biased region" description="Polar residues" evidence="4">
    <location>
        <begin position="32"/>
        <end position="44"/>
    </location>
</feature>
<feature type="compositionally biased region" description="Polar residues" evidence="4">
    <location>
        <begin position="648"/>
        <end position="661"/>
    </location>
</feature>
<feature type="region of interest" description="Disordered" evidence="4">
    <location>
        <begin position="14"/>
        <end position="58"/>
    </location>
</feature>
<dbReference type="SMART" id="SM00360">
    <property type="entry name" value="RRM"/>
    <property type="match status" value="1"/>
</dbReference>
<dbReference type="GO" id="GO:0003723">
    <property type="term" value="F:RNA binding"/>
    <property type="evidence" value="ECO:0007669"/>
    <property type="project" value="UniProtKB-UniRule"/>
</dbReference>
<dbReference type="PROSITE" id="PS50102">
    <property type="entry name" value="RRM"/>
    <property type="match status" value="1"/>
</dbReference>
<organism evidence="6 7">
    <name type="scientific">Saccharomyces cerevisiae (strain YJM789)</name>
    <name type="common">Baker's yeast</name>
    <dbReference type="NCBI Taxonomy" id="307796"/>
    <lineage>
        <taxon>Eukaryota</taxon>
        <taxon>Fungi</taxon>
        <taxon>Dikarya</taxon>
        <taxon>Ascomycota</taxon>
        <taxon>Saccharomycotina</taxon>
        <taxon>Saccharomycetes</taxon>
        <taxon>Saccharomycetales</taxon>
        <taxon>Saccharomycetaceae</taxon>
        <taxon>Saccharomyces</taxon>
    </lineage>
</organism>
<feature type="compositionally biased region" description="Low complexity" evidence="4">
    <location>
        <begin position="237"/>
        <end position="272"/>
    </location>
</feature>
<protein>
    <submittedName>
        <fullName evidence="6">Whiskey</fullName>
    </submittedName>
</protein>
<proteinExistence type="predicted"/>
<dbReference type="GO" id="GO:0008361">
    <property type="term" value="P:regulation of cell size"/>
    <property type="evidence" value="ECO:0007669"/>
    <property type="project" value="UniProtKB-ARBA"/>
</dbReference>
<dbReference type="InterPro" id="IPR000504">
    <property type="entry name" value="RRM_dom"/>
</dbReference>
<dbReference type="Gene3D" id="3.30.70.330">
    <property type="match status" value="1"/>
</dbReference>
<feature type="region of interest" description="Disordered" evidence="4">
    <location>
        <begin position="613"/>
        <end position="661"/>
    </location>
</feature>
<dbReference type="InterPro" id="IPR035979">
    <property type="entry name" value="RBD_domain_sf"/>
</dbReference>